<dbReference type="GO" id="GO:0003700">
    <property type="term" value="F:DNA-binding transcription factor activity"/>
    <property type="evidence" value="ECO:0007669"/>
    <property type="project" value="InterPro"/>
</dbReference>
<dbReference type="Gene3D" id="1.10.10.10">
    <property type="entry name" value="Winged helix-like DNA-binding domain superfamily/Winged helix DNA-binding domain"/>
    <property type="match status" value="1"/>
</dbReference>
<dbReference type="Pfam" id="PF12802">
    <property type="entry name" value="MarR_2"/>
    <property type="match status" value="1"/>
</dbReference>
<dbReference type="InterPro" id="IPR036390">
    <property type="entry name" value="WH_DNA-bd_sf"/>
</dbReference>
<dbReference type="SUPFAM" id="SSF46785">
    <property type="entry name" value="Winged helix' DNA-binding domain"/>
    <property type="match status" value="1"/>
</dbReference>
<dbReference type="SMART" id="SM00347">
    <property type="entry name" value="HTH_MARR"/>
    <property type="match status" value="1"/>
</dbReference>
<organism evidence="2 3">
    <name type="scientific">Levilactobacillus spicheri DSM 15429</name>
    <dbReference type="NCBI Taxonomy" id="1423805"/>
    <lineage>
        <taxon>Bacteria</taxon>
        <taxon>Bacillati</taxon>
        <taxon>Bacillota</taxon>
        <taxon>Bacilli</taxon>
        <taxon>Lactobacillales</taxon>
        <taxon>Lactobacillaceae</taxon>
        <taxon>Levilactobacillus</taxon>
    </lineage>
</organism>
<comment type="caution">
    <text evidence="2">The sequence shown here is derived from an EMBL/GenBank/DDBJ whole genome shotgun (WGS) entry which is preliminary data.</text>
</comment>
<protein>
    <recommendedName>
        <fullName evidence="1">HTH marR-type domain-containing protein</fullName>
    </recommendedName>
</protein>
<dbReference type="Proteomes" id="UP000051835">
    <property type="component" value="Unassembled WGS sequence"/>
</dbReference>
<dbReference type="AlphaFoldDB" id="A0A0R1QWL1"/>
<dbReference type="PATRIC" id="fig|1423805.4.peg.1105"/>
<proteinExistence type="predicted"/>
<dbReference type="EMBL" id="AZFC01000015">
    <property type="protein sequence ID" value="KRL48617.1"/>
    <property type="molecule type" value="Genomic_DNA"/>
</dbReference>
<accession>A0A0R1QWL1</accession>
<evidence type="ECO:0000259" key="1">
    <source>
        <dbReference type="SMART" id="SM00347"/>
    </source>
</evidence>
<name>A0A0R1QWL1_9LACO</name>
<feature type="domain" description="HTH marR-type" evidence="1">
    <location>
        <begin position="37"/>
        <end position="134"/>
    </location>
</feature>
<evidence type="ECO:0000313" key="2">
    <source>
        <dbReference type="EMBL" id="KRL48617.1"/>
    </source>
</evidence>
<evidence type="ECO:0000313" key="3">
    <source>
        <dbReference type="Proteomes" id="UP000051835"/>
    </source>
</evidence>
<reference evidence="2 3" key="1">
    <citation type="journal article" date="2015" name="Genome Announc.">
        <title>Expanding the biotechnology potential of lactobacilli through comparative genomics of 213 strains and associated genera.</title>
        <authorList>
            <person name="Sun Z."/>
            <person name="Harris H.M."/>
            <person name="McCann A."/>
            <person name="Guo C."/>
            <person name="Argimon S."/>
            <person name="Zhang W."/>
            <person name="Yang X."/>
            <person name="Jeffery I.B."/>
            <person name="Cooney J.C."/>
            <person name="Kagawa T.F."/>
            <person name="Liu W."/>
            <person name="Song Y."/>
            <person name="Salvetti E."/>
            <person name="Wrobel A."/>
            <person name="Rasinkangas P."/>
            <person name="Parkhill J."/>
            <person name="Rea M.C."/>
            <person name="O'Sullivan O."/>
            <person name="Ritari J."/>
            <person name="Douillard F.P."/>
            <person name="Paul Ross R."/>
            <person name="Yang R."/>
            <person name="Briner A.E."/>
            <person name="Felis G.E."/>
            <person name="de Vos W.M."/>
            <person name="Barrangou R."/>
            <person name="Klaenhammer T.R."/>
            <person name="Caufield P.W."/>
            <person name="Cui Y."/>
            <person name="Zhang H."/>
            <person name="O'Toole P.W."/>
        </authorList>
    </citation>
    <scope>NUCLEOTIDE SEQUENCE [LARGE SCALE GENOMIC DNA]</scope>
    <source>
        <strain evidence="2 3">DSM 15429</strain>
    </source>
</reference>
<dbReference type="InterPro" id="IPR036388">
    <property type="entry name" value="WH-like_DNA-bd_sf"/>
</dbReference>
<gene>
    <name evidence="2" type="ORF">FD37_GL001077</name>
</gene>
<sequence>MYIHDKELITMTHHFYETCAYFTAARYMRTVEGLATQTFQPTGMKPAYSYIMLALEDRHPQTVTDLATTLGYDRSSIYRMVQRLEQRGLVHLYPVGKSATVDLLPDSAAFLETANQCLSAWGQLTDAKLGPDKAAMTRLLTTNNAKLRS</sequence>
<dbReference type="InterPro" id="IPR000835">
    <property type="entry name" value="HTH_MarR-typ"/>
</dbReference>